<name>A0ABV5IPT7_9ACTN</name>
<feature type="region of interest" description="Disordered" evidence="1">
    <location>
        <begin position="1"/>
        <end position="48"/>
    </location>
</feature>
<feature type="compositionally biased region" description="Basic and acidic residues" evidence="1">
    <location>
        <begin position="19"/>
        <end position="34"/>
    </location>
</feature>
<dbReference type="Proteomes" id="UP001589647">
    <property type="component" value="Unassembled WGS sequence"/>
</dbReference>
<dbReference type="EMBL" id="JBHMEI010000038">
    <property type="protein sequence ID" value="MFB9206521.1"/>
    <property type="molecule type" value="Genomic_DNA"/>
</dbReference>
<evidence type="ECO:0000256" key="1">
    <source>
        <dbReference type="SAM" id="MobiDB-lite"/>
    </source>
</evidence>
<reference evidence="2 3" key="1">
    <citation type="submission" date="2024-09" db="EMBL/GenBank/DDBJ databases">
        <authorList>
            <person name="Sun Q."/>
            <person name="Mori K."/>
        </authorList>
    </citation>
    <scope>NUCLEOTIDE SEQUENCE [LARGE SCALE GENOMIC DNA]</scope>
    <source>
        <strain evidence="2 3">CCM 3426</strain>
    </source>
</reference>
<evidence type="ECO:0000313" key="2">
    <source>
        <dbReference type="EMBL" id="MFB9206521.1"/>
    </source>
</evidence>
<organism evidence="2 3">
    <name type="scientific">Nonomuraea spiralis</name>
    <dbReference type="NCBI Taxonomy" id="46182"/>
    <lineage>
        <taxon>Bacteria</taxon>
        <taxon>Bacillati</taxon>
        <taxon>Actinomycetota</taxon>
        <taxon>Actinomycetes</taxon>
        <taxon>Streptosporangiales</taxon>
        <taxon>Streptosporangiaceae</taxon>
        <taxon>Nonomuraea</taxon>
    </lineage>
</organism>
<accession>A0ABV5IPT7</accession>
<evidence type="ECO:0000313" key="3">
    <source>
        <dbReference type="Proteomes" id="UP001589647"/>
    </source>
</evidence>
<proteinExistence type="predicted"/>
<sequence>MAKDDDQNEAPLCVTRTGADGERIHRNGDRERRAAWTSYESRGGTGRK</sequence>
<gene>
    <name evidence="2" type="ORF">ACFFV7_35355</name>
</gene>
<comment type="caution">
    <text evidence="2">The sequence shown here is derived from an EMBL/GenBank/DDBJ whole genome shotgun (WGS) entry which is preliminary data.</text>
</comment>
<dbReference type="RefSeq" id="WP_189652876.1">
    <property type="nucleotide sequence ID" value="NZ_BMRC01000032.1"/>
</dbReference>
<keyword evidence="3" id="KW-1185">Reference proteome</keyword>
<protein>
    <submittedName>
        <fullName evidence="2">Uncharacterized protein</fullName>
    </submittedName>
</protein>